<evidence type="ECO:0000256" key="5">
    <source>
        <dbReference type="ARBA" id="ARBA00022692"/>
    </source>
</evidence>
<evidence type="ECO:0000256" key="10">
    <source>
        <dbReference type="ARBA" id="ARBA00023264"/>
    </source>
</evidence>
<accession>A0A0F9C4D9</accession>
<feature type="transmembrane region" description="Helical" evidence="11">
    <location>
        <begin position="141"/>
        <end position="160"/>
    </location>
</feature>
<keyword evidence="7" id="KW-0443">Lipid metabolism</keyword>
<dbReference type="InterPro" id="IPR004570">
    <property type="entry name" value="Phosphatidylglycerol_P_synth"/>
</dbReference>
<evidence type="ECO:0000256" key="4">
    <source>
        <dbReference type="ARBA" id="ARBA00022679"/>
    </source>
</evidence>
<dbReference type="AlphaFoldDB" id="A0A0F9C4D9"/>
<dbReference type="Pfam" id="PF01066">
    <property type="entry name" value="CDP-OH_P_transf"/>
    <property type="match status" value="1"/>
</dbReference>
<feature type="transmembrane region" description="Helical" evidence="11">
    <location>
        <begin position="24"/>
        <end position="44"/>
    </location>
</feature>
<dbReference type="PIRSF" id="PIRSF000847">
    <property type="entry name" value="Phos_ph_gly_syn"/>
    <property type="match status" value="1"/>
</dbReference>
<proteinExistence type="inferred from homology"/>
<keyword evidence="10" id="KW-1208">Phospholipid metabolism</keyword>
<keyword evidence="6 11" id="KW-1133">Transmembrane helix</keyword>
<dbReference type="InterPro" id="IPR043130">
    <property type="entry name" value="CDP-OH_PTrfase_TM_dom"/>
</dbReference>
<feature type="transmembrane region" description="Helical" evidence="11">
    <location>
        <begin position="82"/>
        <end position="103"/>
    </location>
</feature>
<dbReference type="GO" id="GO:0016020">
    <property type="term" value="C:membrane"/>
    <property type="evidence" value="ECO:0007669"/>
    <property type="project" value="UniProtKB-SubCell"/>
</dbReference>
<evidence type="ECO:0000256" key="11">
    <source>
        <dbReference type="SAM" id="Phobius"/>
    </source>
</evidence>
<evidence type="ECO:0000313" key="12">
    <source>
        <dbReference type="EMBL" id="KKL30652.1"/>
    </source>
</evidence>
<dbReference type="InterPro" id="IPR000462">
    <property type="entry name" value="CDP-OH_P_trans"/>
</dbReference>
<gene>
    <name evidence="12" type="ORF">LCGC14_2368480</name>
</gene>
<evidence type="ECO:0000256" key="1">
    <source>
        <dbReference type="ARBA" id="ARBA00004141"/>
    </source>
</evidence>
<dbReference type="InterPro" id="IPR048254">
    <property type="entry name" value="CDP_ALCOHOL_P_TRANSF_CS"/>
</dbReference>
<comment type="caution">
    <text evidence="12">The sequence shown here is derived from an EMBL/GenBank/DDBJ whole genome shotgun (WGS) entry which is preliminary data.</text>
</comment>
<organism evidence="12">
    <name type="scientific">marine sediment metagenome</name>
    <dbReference type="NCBI Taxonomy" id="412755"/>
    <lineage>
        <taxon>unclassified sequences</taxon>
        <taxon>metagenomes</taxon>
        <taxon>ecological metagenomes</taxon>
    </lineage>
</organism>
<keyword evidence="4" id="KW-0808">Transferase</keyword>
<dbReference type="EMBL" id="LAZR01034863">
    <property type="protein sequence ID" value="KKL30652.1"/>
    <property type="molecule type" value="Genomic_DNA"/>
</dbReference>
<dbReference type="PANTHER" id="PTHR14269:SF11">
    <property type="entry name" value="CDP-DIACYLGLYCEROL--GLYCEROL-3-PHOSPHATE 3-PHOSPHATIDYLTRANSFERASE"/>
    <property type="match status" value="1"/>
</dbReference>
<dbReference type="PROSITE" id="PS00379">
    <property type="entry name" value="CDP_ALCOHOL_P_TRANSF"/>
    <property type="match status" value="1"/>
</dbReference>
<keyword evidence="3" id="KW-0444">Lipid biosynthesis</keyword>
<keyword evidence="8 11" id="KW-0472">Membrane</keyword>
<evidence type="ECO:0000256" key="8">
    <source>
        <dbReference type="ARBA" id="ARBA00023136"/>
    </source>
</evidence>
<evidence type="ECO:0000256" key="6">
    <source>
        <dbReference type="ARBA" id="ARBA00022989"/>
    </source>
</evidence>
<evidence type="ECO:0000256" key="7">
    <source>
        <dbReference type="ARBA" id="ARBA00023098"/>
    </source>
</evidence>
<evidence type="ECO:0000256" key="3">
    <source>
        <dbReference type="ARBA" id="ARBA00022516"/>
    </source>
</evidence>
<reference evidence="12" key="1">
    <citation type="journal article" date="2015" name="Nature">
        <title>Complex archaea that bridge the gap between prokaryotes and eukaryotes.</title>
        <authorList>
            <person name="Spang A."/>
            <person name="Saw J.H."/>
            <person name="Jorgensen S.L."/>
            <person name="Zaremba-Niedzwiedzka K."/>
            <person name="Martijn J."/>
            <person name="Lind A.E."/>
            <person name="van Eijk R."/>
            <person name="Schleper C."/>
            <person name="Guy L."/>
            <person name="Ettema T.J."/>
        </authorList>
    </citation>
    <scope>NUCLEOTIDE SEQUENCE</scope>
</reference>
<evidence type="ECO:0000256" key="9">
    <source>
        <dbReference type="ARBA" id="ARBA00023209"/>
    </source>
</evidence>
<sequence length="168" mass="19265">MITLSNALSIVRIPLALLFFWQNIYIRIIAIVLAMFTDSIDGYFARKYKSASKFGAYLDPAMDKFFVYFVLAILLLENQILLWQALAMISRDFALIIFGLYLGITKKWASYEVKAVRWGKVTTAMQFCVLIGVTLKFSFSWYIYSLFIVLGVLAFIELIVSSFSKRAT</sequence>
<name>A0A0F9C4D9_9ZZZZ</name>
<evidence type="ECO:0000256" key="2">
    <source>
        <dbReference type="ARBA" id="ARBA00010441"/>
    </source>
</evidence>
<dbReference type="GO" id="GO:0046474">
    <property type="term" value="P:glycerophospholipid biosynthetic process"/>
    <property type="evidence" value="ECO:0007669"/>
    <property type="project" value="TreeGrafter"/>
</dbReference>
<evidence type="ECO:0008006" key="13">
    <source>
        <dbReference type="Google" id="ProtNLM"/>
    </source>
</evidence>
<dbReference type="PANTHER" id="PTHR14269">
    <property type="entry name" value="CDP-DIACYLGLYCEROL--GLYCEROL-3-PHOSPHATE 3-PHOSPHATIDYLTRANSFERASE-RELATED"/>
    <property type="match status" value="1"/>
</dbReference>
<comment type="similarity">
    <text evidence="2">Belongs to the CDP-alcohol phosphatidyltransferase class-I family.</text>
</comment>
<feature type="transmembrane region" description="Helical" evidence="11">
    <location>
        <begin position="56"/>
        <end position="76"/>
    </location>
</feature>
<dbReference type="GO" id="GO:0008444">
    <property type="term" value="F:CDP-diacylglycerol-glycerol-3-phosphate 3-phosphatidyltransferase activity"/>
    <property type="evidence" value="ECO:0007669"/>
    <property type="project" value="InterPro"/>
</dbReference>
<keyword evidence="9" id="KW-0594">Phospholipid biosynthesis</keyword>
<dbReference type="InterPro" id="IPR050324">
    <property type="entry name" value="CDP-alcohol_PTase-I"/>
</dbReference>
<protein>
    <recommendedName>
        <fullName evidence="13">CDP-diacylglycerol--glycerol-3-phosphate 3-phosphatidyltransferase</fullName>
    </recommendedName>
</protein>
<comment type="subcellular location">
    <subcellularLocation>
        <location evidence="1">Membrane</location>
        <topology evidence="1">Multi-pass membrane protein</topology>
    </subcellularLocation>
</comment>
<keyword evidence="5 11" id="KW-0812">Transmembrane</keyword>
<dbReference type="Gene3D" id="1.20.120.1760">
    <property type="match status" value="1"/>
</dbReference>
<feature type="transmembrane region" description="Helical" evidence="11">
    <location>
        <begin position="115"/>
        <end position="135"/>
    </location>
</feature>